<dbReference type="Pfam" id="PF17919">
    <property type="entry name" value="RT_RNaseH_2"/>
    <property type="match status" value="1"/>
</dbReference>
<keyword evidence="3" id="KW-1185">Reference proteome</keyword>
<evidence type="ECO:0000259" key="1">
    <source>
        <dbReference type="Pfam" id="PF17919"/>
    </source>
</evidence>
<dbReference type="PANTHER" id="PTHR33064:SF37">
    <property type="entry name" value="RIBONUCLEASE H"/>
    <property type="match status" value="1"/>
</dbReference>
<name>A0AAD5J114_ACENE</name>
<dbReference type="InterPro" id="IPR043128">
    <property type="entry name" value="Rev_trsase/Diguanyl_cyclase"/>
</dbReference>
<dbReference type="Gene3D" id="3.30.70.270">
    <property type="match status" value="1"/>
</dbReference>
<dbReference type="SUPFAM" id="SSF56672">
    <property type="entry name" value="DNA/RNA polymerases"/>
    <property type="match status" value="1"/>
</dbReference>
<gene>
    <name evidence="2" type="ORF">LWI28_024397</name>
</gene>
<dbReference type="Proteomes" id="UP001064489">
    <property type="component" value="Chromosome 4"/>
</dbReference>
<dbReference type="InterPro" id="IPR041577">
    <property type="entry name" value="RT_RNaseH_2"/>
</dbReference>
<evidence type="ECO:0000313" key="2">
    <source>
        <dbReference type="EMBL" id="KAI9182344.1"/>
    </source>
</evidence>
<dbReference type="EMBL" id="JAJSOW010000101">
    <property type="protein sequence ID" value="KAI9182344.1"/>
    <property type="molecule type" value="Genomic_DNA"/>
</dbReference>
<accession>A0AAD5J114</accession>
<organism evidence="2 3">
    <name type="scientific">Acer negundo</name>
    <name type="common">Box elder</name>
    <dbReference type="NCBI Taxonomy" id="4023"/>
    <lineage>
        <taxon>Eukaryota</taxon>
        <taxon>Viridiplantae</taxon>
        <taxon>Streptophyta</taxon>
        <taxon>Embryophyta</taxon>
        <taxon>Tracheophyta</taxon>
        <taxon>Spermatophyta</taxon>
        <taxon>Magnoliopsida</taxon>
        <taxon>eudicotyledons</taxon>
        <taxon>Gunneridae</taxon>
        <taxon>Pentapetalae</taxon>
        <taxon>rosids</taxon>
        <taxon>malvids</taxon>
        <taxon>Sapindales</taxon>
        <taxon>Sapindaceae</taxon>
        <taxon>Hippocastanoideae</taxon>
        <taxon>Acereae</taxon>
        <taxon>Acer</taxon>
    </lineage>
</organism>
<dbReference type="AlphaFoldDB" id="A0AAD5J114"/>
<reference evidence="2" key="2">
    <citation type="submission" date="2023-02" db="EMBL/GenBank/DDBJ databases">
        <authorList>
            <person name="Swenson N.G."/>
            <person name="Wegrzyn J.L."/>
            <person name="Mcevoy S.L."/>
        </authorList>
    </citation>
    <scope>NUCLEOTIDE SEQUENCE</scope>
    <source>
        <strain evidence="2">91603</strain>
        <tissue evidence="2">Leaf</tissue>
    </source>
</reference>
<comment type="caution">
    <text evidence="2">The sequence shown here is derived from an EMBL/GenBank/DDBJ whole genome shotgun (WGS) entry which is preliminary data.</text>
</comment>
<dbReference type="InterPro" id="IPR051320">
    <property type="entry name" value="Viral_Replic_Matur_Polypro"/>
</dbReference>
<proteinExistence type="predicted"/>
<dbReference type="PANTHER" id="PTHR33064">
    <property type="entry name" value="POL PROTEIN"/>
    <property type="match status" value="1"/>
</dbReference>
<reference evidence="2" key="1">
    <citation type="journal article" date="2022" name="Plant J.">
        <title>Strategies of tolerance reflected in two North American maple genomes.</title>
        <authorList>
            <person name="McEvoy S.L."/>
            <person name="Sezen U.U."/>
            <person name="Trouern-Trend A."/>
            <person name="McMahon S.M."/>
            <person name="Schaberg P.G."/>
            <person name="Yang J."/>
            <person name="Wegrzyn J.L."/>
            <person name="Swenson N.G."/>
        </authorList>
    </citation>
    <scope>NUCLEOTIDE SEQUENCE</scope>
    <source>
        <strain evidence="2">91603</strain>
    </source>
</reference>
<feature type="domain" description="Reverse transcriptase/retrotransposon-derived protein RNase H-like" evidence="1">
    <location>
        <begin position="78"/>
        <end position="133"/>
    </location>
</feature>
<dbReference type="InterPro" id="IPR043502">
    <property type="entry name" value="DNA/RNA_pol_sf"/>
</dbReference>
<sequence length="143" mass="16575">MKALALMGKQHSLLVLYFKEFPYLDNEEELQYLGHIILGAGVKVDPRKIEGYHRRFVKNYGLIAKLLTAMLKKDSFEWTEEAKKAFEDLKWVMTQTFVLALLDFEKPFEVYTDASGEGIGVVLVWEKRHLAFVFKSLGPMKKD</sequence>
<evidence type="ECO:0000313" key="3">
    <source>
        <dbReference type="Proteomes" id="UP001064489"/>
    </source>
</evidence>
<protein>
    <recommendedName>
        <fullName evidence="1">Reverse transcriptase/retrotransposon-derived protein RNase H-like domain-containing protein</fullName>
    </recommendedName>
</protein>